<proteinExistence type="predicted"/>
<dbReference type="RefSeq" id="WP_268043830.1">
    <property type="nucleotide sequence ID" value="NZ_CP104064.1"/>
</dbReference>
<reference evidence="1" key="1">
    <citation type="submission" date="2022-08" db="EMBL/GenBank/DDBJ databases">
        <title>Alicyclobacillus dauci DSM2870, complete genome.</title>
        <authorList>
            <person name="Wang Q."/>
            <person name="Cai R."/>
            <person name="Wang Z."/>
        </authorList>
    </citation>
    <scope>NUCLEOTIDE SEQUENCE</scope>
    <source>
        <strain evidence="1">DSM 28700</strain>
    </source>
</reference>
<dbReference type="InterPro" id="IPR009057">
    <property type="entry name" value="Homeodomain-like_sf"/>
</dbReference>
<accession>A0ABY6Z2D3</accession>
<name>A0ABY6Z2D3_9BACL</name>
<dbReference type="SUPFAM" id="SSF46689">
    <property type="entry name" value="Homeodomain-like"/>
    <property type="match status" value="1"/>
</dbReference>
<dbReference type="InterPro" id="IPR036397">
    <property type="entry name" value="RNaseH_sf"/>
</dbReference>
<dbReference type="InterPro" id="IPR012337">
    <property type="entry name" value="RNaseH-like_sf"/>
</dbReference>
<dbReference type="EMBL" id="CP104064">
    <property type="protein sequence ID" value="WAH36486.1"/>
    <property type="molecule type" value="Genomic_DNA"/>
</dbReference>
<dbReference type="Gene3D" id="1.10.10.60">
    <property type="entry name" value="Homeodomain-like"/>
    <property type="match status" value="1"/>
</dbReference>
<dbReference type="Proteomes" id="UP001164803">
    <property type="component" value="Chromosome"/>
</dbReference>
<dbReference type="SUPFAM" id="SSF53098">
    <property type="entry name" value="Ribonuclease H-like"/>
    <property type="match status" value="1"/>
</dbReference>
<dbReference type="Gene3D" id="3.30.420.10">
    <property type="entry name" value="Ribonuclease H-like superfamily/Ribonuclease H"/>
    <property type="match status" value="1"/>
</dbReference>
<sequence length="223" mass="25734">MSDNTELRNLTDRERDQALARFRVIQAHLEDGVPLSELAKTTSVTLRTLQRWLKSYRDKGLVGLTRSVRSDQGTRRISDELIKLIEGFALQKPTPSIAYIYRKVYDICVQQQWSTPSYSQVYSIVQSLDPALVTLAHEGEKRYKAVYDLVYRREAMGPNGIWQADHTLLDIWVLDEKENPVRPWLTIVLDDYSRAVAGYFVSGVRPHIKLHSLSIKQYGENHM</sequence>
<gene>
    <name evidence="1" type="ORF">NZD86_20100</name>
</gene>
<protein>
    <submittedName>
        <fullName evidence="1">Helix-turn-helix domain-containing protein</fullName>
    </submittedName>
</protein>
<evidence type="ECO:0000313" key="1">
    <source>
        <dbReference type="EMBL" id="WAH36486.1"/>
    </source>
</evidence>
<evidence type="ECO:0000313" key="2">
    <source>
        <dbReference type="Proteomes" id="UP001164803"/>
    </source>
</evidence>
<organism evidence="1 2">
    <name type="scientific">Alicyclobacillus dauci</name>
    <dbReference type="NCBI Taxonomy" id="1475485"/>
    <lineage>
        <taxon>Bacteria</taxon>
        <taxon>Bacillati</taxon>
        <taxon>Bacillota</taxon>
        <taxon>Bacilli</taxon>
        <taxon>Bacillales</taxon>
        <taxon>Alicyclobacillaceae</taxon>
        <taxon>Alicyclobacillus</taxon>
    </lineage>
</organism>
<dbReference type="Pfam" id="PF13551">
    <property type="entry name" value="HTH_29"/>
    <property type="match status" value="1"/>
</dbReference>
<keyword evidence="2" id="KW-1185">Reference proteome</keyword>